<dbReference type="Proteomes" id="UP000604001">
    <property type="component" value="Unassembled WGS sequence"/>
</dbReference>
<evidence type="ECO:0000313" key="4">
    <source>
        <dbReference type="EMBL" id="MBC2961274.1"/>
    </source>
</evidence>
<dbReference type="Gene3D" id="3.40.710.10">
    <property type="entry name" value="DD-peptidase/beta-lactamase superfamily"/>
    <property type="match status" value="1"/>
</dbReference>
<dbReference type="GO" id="GO:0016787">
    <property type="term" value="F:hydrolase activity"/>
    <property type="evidence" value="ECO:0007669"/>
    <property type="project" value="UniProtKB-KW"/>
</dbReference>
<accession>A0ABR6UA04</accession>
<protein>
    <submittedName>
        <fullName evidence="4">Serine hydrolase</fullName>
    </submittedName>
</protein>
<feature type="chain" id="PRO_5045995703" evidence="1">
    <location>
        <begin position="29"/>
        <end position="423"/>
    </location>
</feature>
<dbReference type="InterPro" id="IPR045155">
    <property type="entry name" value="Beta-lactam_cat"/>
</dbReference>
<gene>
    <name evidence="4" type="ORF">H7344_13295</name>
</gene>
<dbReference type="InterPro" id="IPR032109">
    <property type="entry name" value="Big_3_5"/>
</dbReference>
<dbReference type="Pfam" id="PF16640">
    <property type="entry name" value="Big_3_5"/>
    <property type="match status" value="1"/>
</dbReference>
<keyword evidence="1" id="KW-0732">Signal</keyword>
<sequence length="423" mass="44718">MNRRLGRSLGLLLATSVLTIAPTAPGTAAPAPENPGAWPALAQRLQPIIDDAKDEGVALGLFVSDLSGGALGGQTLYLGKQDRYTTASTIKLSLAATVMSQVESGALTLDDEATITEPEVVGGSGVLKDRPRPITTTVGEMLDLMITVSDNTATNKLVDVVGGFDPINALAEGAGIAKEDLHFGRKMFGAVVLPDGDLWATPYGYQQLLDLYWSSYQGRPAAGFVDRGSARHILGLMRKQQVKTKLGAVVPGRLLAHKTGENATVSHDLGFLMLSGREVGIGVFTQNDGGYVGDAWYDAADPFVHQVAAVVYDHVLHAETPAAPEAALPTTASLHLPRTRVAHGHSDVRLTVRVRAAATPRGAVVIRDGGRVLATKRLVAGRATYRLPSTLVRGPHRLRARYVPADPAAYTPSTSAVVVLRVR</sequence>
<dbReference type="SUPFAM" id="SSF56601">
    <property type="entry name" value="beta-lactamase/transpeptidase-like"/>
    <property type="match status" value="1"/>
</dbReference>
<dbReference type="Pfam" id="PF13354">
    <property type="entry name" value="Beta-lactamase2"/>
    <property type="match status" value="1"/>
</dbReference>
<dbReference type="PANTHER" id="PTHR35333:SF3">
    <property type="entry name" value="BETA-LACTAMASE-TYPE TRANSPEPTIDASE FOLD CONTAINING PROTEIN"/>
    <property type="match status" value="1"/>
</dbReference>
<dbReference type="InterPro" id="IPR012338">
    <property type="entry name" value="Beta-lactam/transpept-like"/>
</dbReference>
<evidence type="ECO:0000256" key="1">
    <source>
        <dbReference type="SAM" id="SignalP"/>
    </source>
</evidence>
<reference evidence="4 5" key="1">
    <citation type="submission" date="2020-08" db="EMBL/GenBank/DDBJ databases">
        <title>novel species in genus Nocardioides.</title>
        <authorList>
            <person name="Zhang G."/>
        </authorList>
    </citation>
    <scope>NUCLEOTIDE SEQUENCE [LARGE SCALE GENOMIC DNA]</scope>
    <source>
        <strain evidence="4 5">SC8A-24</strain>
    </source>
</reference>
<evidence type="ECO:0000259" key="3">
    <source>
        <dbReference type="Pfam" id="PF16640"/>
    </source>
</evidence>
<dbReference type="PANTHER" id="PTHR35333">
    <property type="entry name" value="BETA-LACTAMASE"/>
    <property type="match status" value="1"/>
</dbReference>
<keyword evidence="5" id="KW-1185">Reference proteome</keyword>
<evidence type="ECO:0000259" key="2">
    <source>
        <dbReference type="Pfam" id="PF13354"/>
    </source>
</evidence>
<keyword evidence="4" id="KW-0378">Hydrolase</keyword>
<dbReference type="Gene3D" id="2.60.40.10">
    <property type="entry name" value="Immunoglobulins"/>
    <property type="match status" value="1"/>
</dbReference>
<feature type="signal peptide" evidence="1">
    <location>
        <begin position="1"/>
        <end position="28"/>
    </location>
</feature>
<proteinExistence type="predicted"/>
<feature type="domain" description="Beta-lactamase class A catalytic" evidence="2">
    <location>
        <begin position="61"/>
        <end position="285"/>
    </location>
</feature>
<comment type="caution">
    <text evidence="4">The sequence shown here is derived from an EMBL/GenBank/DDBJ whole genome shotgun (WGS) entry which is preliminary data.</text>
</comment>
<dbReference type="RefSeq" id="WP_186346495.1">
    <property type="nucleotide sequence ID" value="NZ_BMMR01000001.1"/>
</dbReference>
<dbReference type="InterPro" id="IPR013783">
    <property type="entry name" value="Ig-like_fold"/>
</dbReference>
<dbReference type="EMBL" id="JACMYC010000007">
    <property type="protein sequence ID" value="MBC2961274.1"/>
    <property type="molecule type" value="Genomic_DNA"/>
</dbReference>
<feature type="domain" description="Bacterial Ig-like" evidence="3">
    <location>
        <begin position="338"/>
        <end position="422"/>
    </location>
</feature>
<name>A0ABR6UA04_9ACTN</name>
<evidence type="ECO:0000313" key="5">
    <source>
        <dbReference type="Proteomes" id="UP000604001"/>
    </source>
</evidence>
<dbReference type="InterPro" id="IPR000871">
    <property type="entry name" value="Beta-lactam_class-A"/>
</dbReference>
<organism evidence="4 5">
    <name type="scientific">Nocardioides deserti</name>
    <dbReference type="NCBI Taxonomy" id="1588644"/>
    <lineage>
        <taxon>Bacteria</taxon>
        <taxon>Bacillati</taxon>
        <taxon>Actinomycetota</taxon>
        <taxon>Actinomycetes</taxon>
        <taxon>Propionibacteriales</taxon>
        <taxon>Nocardioidaceae</taxon>
        <taxon>Nocardioides</taxon>
    </lineage>
</organism>